<dbReference type="PANTHER" id="PTHR33204">
    <property type="entry name" value="TRANSCRIPTIONAL REGULATOR, MARR FAMILY"/>
    <property type="match status" value="1"/>
</dbReference>
<dbReference type="InterPro" id="IPR036390">
    <property type="entry name" value="WH_DNA-bd_sf"/>
</dbReference>
<dbReference type="AlphaFoldDB" id="A0A3A1YJP9"/>
<keyword evidence="6" id="KW-1185">Reference proteome</keyword>
<reference evidence="5 6" key="1">
    <citation type="submission" date="2017-08" db="EMBL/GenBank/DDBJ databases">
        <title>Reclassification of Bisgaard taxon 37 and 44.</title>
        <authorList>
            <person name="Christensen H."/>
        </authorList>
    </citation>
    <scope>NUCLEOTIDE SEQUENCE [LARGE SCALE GENOMIC DNA]</scope>
    <source>
        <strain evidence="5 6">EEAB3T1</strain>
    </source>
</reference>
<dbReference type="InterPro" id="IPR036388">
    <property type="entry name" value="WH-like_DNA-bd_sf"/>
</dbReference>
<dbReference type="PROSITE" id="PS51118">
    <property type="entry name" value="HTH_HXLR"/>
    <property type="match status" value="1"/>
</dbReference>
<dbReference type="SUPFAM" id="SSF46785">
    <property type="entry name" value="Winged helix' DNA-binding domain"/>
    <property type="match status" value="1"/>
</dbReference>
<dbReference type="RefSeq" id="WP_119534434.1">
    <property type="nucleotide sequence ID" value="NZ_NRJF01000061.1"/>
</dbReference>
<name>A0A3A1YJP9_9GAMM</name>
<dbReference type="OrthoDB" id="9807069at2"/>
<feature type="domain" description="HTH hxlR-type" evidence="4">
    <location>
        <begin position="7"/>
        <end position="104"/>
    </location>
</feature>
<evidence type="ECO:0000313" key="6">
    <source>
        <dbReference type="Proteomes" id="UP000265964"/>
    </source>
</evidence>
<proteinExistence type="predicted"/>
<keyword evidence="2" id="KW-0238">DNA-binding</keyword>
<dbReference type="GO" id="GO:0003677">
    <property type="term" value="F:DNA binding"/>
    <property type="evidence" value="ECO:0007669"/>
    <property type="project" value="UniProtKB-KW"/>
</dbReference>
<keyword evidence="1" id="KW-0805">Transcription regulation</keyword>
<evidence type="ECO:0000259" key="4">
    <source>
        <dbReference type="PROSITE" id="PS51118"/>
    </source>
</evidence>
<evidence type="ECO:0000256" key="2">
    <source>
        <dbReference type="ARBA" id="ARBA00023125"/>
    </source>
</evidence>
<dbReference type="InterPro" id="IPR002577">
    <property type="entry name" value="HTH_HxlR"/>
</dbReference>
<gene>
    <name evidence="5" type="ORF">CKF59_02630</name>
</gene>
<sequence length="145" mass="16421">MDKNKFDTIETAAKIIGDSWNLLIIRQIFLGNNRFEDIRKALQIAPTMLTKRLNNLVATNILQKELYSQRPARYAYTITPVGRDLGEILILMRQWGIKHLGGVCEDQLIDVDTGKEVKCKLIDEVSGKDLASLNLQMLSTSKEDS</sequence>
<keyword evidence="3" id="KW-0804">Transcription</keyword>
<evidence type="ECO:0000313" key="5">
    <source>
        <dbReference type="EMBL" id="RIY36464.1"/>
    </source>
</evidence>
<dbReference type="Gene3D" id="1.10.10.10">
    <property type="entry name" value="Winged helix-like DNA-binding domain superfamily/Winged helix DNA-binding domain"/>
    <property type="match status" value="1"/>
</dbReference>
<dbReference type="Proteomes" id="UP000265964">
    <property type="component" value="Unassembled WGS sequence"/>
</dbReference>
<dbReference type="PANTHER" id="PTHR33204:SF18">
    <property type="entry name" value="TRANSCRIPTIONAL REGULATORY PROTEIN"/>
    <property type="match status" value="1"/>
</dbReference>
<dbReference type="EMBL" id="NRJF01000061">
    <property type="protein sequence ID" value="RIY36464.1"/>
    <property type="molecule type" value="Genomic_DNA"/>
</dbReference>
<comment type="caution">
    <text evidence="5">The sequence shown here is derived from an EMBL/GenBank/DDBJ whole genome shotgun (WGS) entry which is preliminary data.</text>
</comment>
<organism evidence="5 6">
    <name type="scientific">Psittacicella gerlachiana</name>
    <dbReference type="NCBI Taxonomy" id="2028574"/>
    <lineage>
        <taxon>Bacteria</taxon>
        <taxon>Pseudomonadati</taxon>
        <taxon>Pseudomonadota</taxon>
        <taxon>Gammaproteobacteria</taxon>
        <taxon>Pasteurellales</taxon>
        <taxon>Psittacicellaceae</taxon>
        <taxon>Psittacicella</taxon>
    </lineage>
</organism>
<evidence type="ECO:0000256" key="1">
    <source>
        <dbReference type="ARBA" id="ARBA00023015"/>
    </source>
</evidence>
<dbReference type="Pfam" id="PF01638">
    <property type="entry name" value="HxlR"/>
    <property type="match status" value="1"/>
</dbReference>
<protein>
    <recommendedName>
        <fullName evidence="4">HTH hxlR-type domain-containing protein</fullName>
    </recommendedName>
</protein>
<evidence type="ECO:0000256" key="3">
    <source>
        <dbReference type="ARBA" id="ARBA00023163"/>
    </source>
</evidence>
<accession>A0A3A1YJP9</accession>